<protein>
    <recommendedName>
        <fullName evidence="3">Cold shock domain-containing protein</fullName>
    </recommendedName>
</protein>
<gene>
    <name evidence="1" type="ORF">DU478_08885</name>
</gene>
<sequence length="117" mass="12591">MSSNSMYGVVLWTDTADSRAIIWCEDHGDLAFYTSNGVSAHDGLSLDAGDLVQFDVTQENNLRLARNPQLVAQSHSQGLIQKLSRGRTAPQAAGGANVVSLDRFRRGGDGLSLRCRG</sequence>
<keyword evidence="2" id="KW-1185">Reference proteome</keyword>
<evidence type="ECO:0000313" key="2">
    <source>
        <dbReference type="Proteomes" id="UP000253977"/>
    </source>
</evidence>
<reference evidence="1 2" key="1">
    <citation type="submission" date="2018-07" db="EMBL/GenBank/DDBJ databases">
        <title>Thalassococcus profundi sp. nov., a marine bacterium isolated from deep seawater of Okinawa Trough.</title>
        <authorList>
            <person name="Yu M."/>
        </authorList>
    </citation>
    <scope>NUCLEOTIDE SEQUENCE [LARGE SCALE GENOMIC DNA]</scope>
    <source>
        <strain evidence="1 2">WRAS1</strain>
    </source>
</reference>
<dbReference type="EMBL" id="QPMK01000005">
    <property type="protein sequence ID" value="RDD66552.1"/>
    <property type="molecule type" value="Genomic_DNA"/>
</dbReference>
<evidence type="ECO:0000313" key="1">
    <source>
        <dbReference type="EMBL" id="RDD66552.1"/>
    </source>
</evidence>
<dbReference type="AlphaFoldDB" id="A0A369TNX2"/>
<dbReference type="OrthoDB" id="7868545at2"/>
<evidence type="ECO:0008006" key="3">
    <source>
        <dbReference type="Google" id="ProtNLM"/>
    </source>
</evidence>
<organism evidence="1 2">
    <name type="scientific">Thalassococcus profundi</name>
    <dbReference type="NCBI Taxonomy" id="2282382"/>
    <lineage>
        <taxon>Bacteria</taxon>
        <taxon>Pseudomonadati</taxon>
        <taxon>Pseudomonadota</taxon>
        <taxon>Alphaproteobacteria</taxon>
        <taxon>Rhodobacterales</taxon>
        <taxon>Roseobacteraceae</taxon>
        <taxon>Thalassococcus</taxon>
    </lineage>
</organism>
<dbReference type="RefSeq" id="WP_114510602.1">
    <property type="nucleotide sequence ID" value="NZ_QPMK01000005.1"/>
</dbReference>
<name>A0A369TNX2_9RHOB</name>
<comment type="caution">
    <text evidence="1">The sequence shown here is derived from an EMBL/GenBank/DDBJ whole genome shotgun (WGS) entry which is preliminary data.</text>
</comment>
<proteinExistence type="predicted"/>
<dbReference type="Proteomes" id="UP000253977">
    <property type="component" value="Unassembled WGS sequence"/>
</dbReference>
<accession>A0A369TNX2</accession>